<proteinExistence type="predicted"/>
<accession>A0A9W6RNJ7</accession>
<dbReference type="AlphaFoldDB" id="A0A9W6RNJ7"/>
<protein>
    <submittedName>
        <fullName evidence="1">Uncharacterized protein</fullName>
    </submittedName>
</protein>
<comment type="caution">
    <text evidence="1">The sequence shown here is derived from an EMBL/GenBank/DDBJ whole genome shotgun (WGS) entry which is preliminary data.</text>
</comment>
<name>A0A9W6RNJ7_9ACTN</name>
<organism evidence="1 2">
    <name type="scientific">Actinoallomurus iriomotensis</name>
    <dbReference type="NCBI Taxonomy" id="478107"/>
    <lineage>
        <taxon>Bacteria</taxon>
        <taxon>Bacillati</taxon>
        <taxon>Actinomycetota</taxon>
        <taxon>Actinomycetes</taxon>
        <taxon>Streptosporangiales</taxon>
        <taxon>Thermomonosporaceae</taxon>
        <taxon>Actinoallomurus</taxon>
    </lineage>
</organism>
<dbReference type="Proteomes" id="UP001165135">
    <property type="component" value="Unassembled WGS sequence"/>
</dbReference>
<dbReference type="RefSeq" id="WP_285629771.1">
    <property type="nucleotide sequence ID" value="NZ_BSTJ01000010.1"/>
</dbReference>
<evidence type="ECO:0000313" key="2">
    <source>
        <dbReference type="Proteomes" id="UP001165135"/>
    </source>
</evidence>
<sequence length="94" mass="10742">MGPTPTRVTLYARATEAERVAEFRWSPESGVSLTVFDPEWGALARDYYENGVPLIRENRRVPAGEGAAFMRALLERRNMSYYSLVDESQRDNLN</sequence>
<reference evidence="1" key="1">
    <citation type="submission" date="2023-03" db="EMBL/GenBank/DDBJ databases">
        <title>Actinoallomurus iriomotensis NBRC 103681.</title>
        <authorList>
            <person name="Ichikawa N."/>
            <person name="Sato H."/>
            <person name="Tonouchi N."/>
        </authorList>
    </citation>
    <scope>NUCLEOTIDE SEQUENCE</scope>
    <source>
        <strain evidence="1">NBRC 103681</strain>
    </source>
</reference>
<gene>
    <name evidence="1" type="ORF">Airi01_071850</name>
</gene>
<evidence type="ECO:0000313" key="1">
    <source>
        <dbReference type="EMBL" id="GLY78918.1"/>
    </source>
</evidence>
<dbReference type="EMBL" id="BSTJ01000010">
    <property type="protein sequence ID" value="GLY78918.1"/>
    <property type="molecule type" value="Genomic_DNA"/>
</dbReference>